<gene>
    <name evidence="2" type="ORF">DPBNPPHM_02111</name>
    <name evidence="1" type="ORF">DPBNPPHM_03531</name>
</gene>
<reference evidence="2 3" key="1">
    <citation type="submission" date="2019-11" db="EMBL/GenBank/DDBJ databases">
        <authorList>
            <person name="Holert J."/>
        </authorList>
    </citation>
    <scope>NUCLEOTIDE SEQUENCE [LARGE SCALE GENOMIC DNA]</scope>
    <source>
        <strain evidence="2">BC5_2</strain>
    </source>
</reference>
<evidence type="ECO:0000313" key="1">
    <source>
        <dbReference type="EMBL" id="CAA0097438.1"/>
    </source>
</evidence>
<organism evidence="2 3">
    <name type="scientific">BD1-7 clade bacterium</name>
    <dbReference type="NCBI Taxonomy" id="2029982"/>
    <lineage>
        <taxon>Bacteria</taxon>
        <taxon>Pseudomonadati</taxon>
        <taxon>Pseudomonadota</taxon>
        <taxon>Gammaproteobacteria</taxon>
        <taxon>Cellvibrionales</taxon>
        <taxon>Spongiibacteraceae</taxon>
        <taxon>BD1-7 clade</taxon>
    </lineage>
</organism>
<proteinExistence type="predicted"/>
<name>A0A5S9QFI4_9GAMM</name>
<dbReference type="EMBL" id="CACSII010000018">
    <property type="protein sequence ID" value="CAA0116641.1"/>
    <property type="molecule type" value="Genomic_DNA"/>
</dbReference>
<accession>A0A5S9QFI4</accession>
<dbReference type="OrthoDB" id="41724at2"/>
<dbReference type="EMBL" id="CACSII010000005">
    <property type="protein sequence ID" value="CAA0097438.1"/>
    <property type="molecule type" value="Genomic_DNA"/>
</dbReference>
<sequence length="102" mass="10912">MAVWFSGDGERNGNKVKIKGSTARIPQTGALTWQPAFDVGYNGTGTPDTNPALITELAQGGVVCASVTTIWETINFKDWAGVELRYRDATVSTDSNGNPSFD</sequence>
<evidence type="ECO:0000313" key="3">
    <source>
        <dbReference type="Proteomes" id="UP000434580"/>
    </source>
</evidence>
<evidence type="ECO:0000313" key="2">
    <source>
        <dbReference type="EMBL" id="CAA0116641.1"/>
    </source>
</evidence>
<dbReference type="AlphaFoldDB" id="A0A5S9QFI4"/>
<protein>
    <submittedName>
        <fullName evidence="2">Uncharacterized protein</fullName>
    </submittedName>
</protein>
<dbReference type="Proteomes" id="UP000434580">
    <property type="component" value="Unassembled WGS sequence"/>
</dbReference>